<dbReference type="InterPro" id="IPR050249">
    <property type="entry name" value="Pseudomonas-type_ThrB"/>
</dbReference>
<gene>
    <name evidence="3" type="ORF">J2D75_12475</name>
</gene>
<comment type="caution">
    <text evidence="3">The sequence shown here is derived from an EMBL/GenBank/DDBJ whole genome shotgun (WGS) entry which is preliminary data.</text>
</comment>
<organism evidence="3 4">
    <name type="scientific">Acetobacter suratthaniensis</name>
    <dbReference type="NCBI Taxonomy" id="1502841"/>
    <lineage>
        <taxon>Bacteria</taxon>
        <taxon>Pseudomonadati</taxon>
        <taxon>Pseudomonadota</taxon>
        <taxon>Alphaproteobacteria</taxon>
        <taxon>Acetobacterales</taxon>
        <taxon>Acetobacteraceae</taxon>
        <taxon>Acetobacter</taxon>
    </lineage>
</organism>
<reference evidence="3 4" key="1">
    <citation type="submission" date="2021-03" db="EMBL/GenBank/DDBJ databases">
        <title>The complete genome sequence of Acetobacter suratthaniensis TBRC 1719.</title>
        <authorList>
            <person name="Charoenyingcharoen P."/>
            <person name="Yukphan P."/>
        </authorList>
    </citation>
    <scope>NUCLEOTIDE SEQUENCE [LARGE SCALE GENOMIC DNA]</scope>
    <source>
        <strain evidence="3 4">TBRC 1719</strain>
    </source>
</reference>
<accession>A0ABS3LPI4</accession>
<evidence type="ECO:0000313" key="3">
    <source>
        <dbReference type="EMBL" id="MBO1329286.1"/>
    </source>
</evidence>
<sequence length="340" mass="38352">MRDAAWQETSWKWHENPKAFLPHYGLDENSRCTLLSFSENAVYRVEGPGGVVHVLRLHRPHYREIAEIRAEITFIDRLIADGVLQTQPVLPALNGEKLVIIGSGEQEQHAVLFRYFEGHMPTADGLDRDFFRLGVISARLHDYTHANTALNSLQRPQWTVATTIGEQAMWGCWKHNHAISAEQYQVLDAADQMVRRRLAAYGMPDNRWGLLHGDMRLANILSNREDMCLIDFDDCGFSWHMYELACACTFNEYAPDIESLCSNWVQGYHSQRALDDADVAMIPTLLMLRRLLMVGWFATHRHSTEAQALEGGFVETSVIMAKAYLSGGFLSGLVSGAAAA</sequence>
<keyword evidence="4" id="KW-1185">Reference proteome</keyword>
<comment type="similarity">
    <text evidence="1">Belongs to the pseudomonas-type ThrB family.</text>
</comment>
<dbReference type="Gene3D" id="1.20.1270.170">
    <property type="match status" value="1"/>
</dbReference>
<evidence type="ECO:0000256" key="1">
    <source>
        <dbReference type="ARBA" id="ARBA00038240"/>
    </source>
</evidence>
<dbReference type="InterPro" id="IPR002575">
    <property type="entry name" value="Aminoglycoside_PTrfase"/>
</dbReference>
<dbReference type="Pfam" id="PF01636">
    <property type="entry name" value="APH"/>
    <property type="match status" value="1"/>
</dbReference>
<evidence type="ECO:0000313" key="4">
    <source>
        <dbReference type="Proteomes" id="UP000664399"/>
    </source>
</evidence>
<dbReference type="SUPFAM" id="SSF56112">
    <property type="entry name" value="Protein kinase-like (PK-like)"/>
    <property type="match status" value="1"/>
</dbReference>
<protein>
    <submittedName>
        <fullName evidence="3">Phosphotransferase</fullName>
    </submittedName>
</protein>
<dbReference type="PANTHER" id="PTHR21064:SF6">
    <property type="entry name" value="AMINOGLYCOSIDE PHOSPHOTRANSFERASE DOMAIN-CONTAINING PROTEIN"/>
    <property type="match status" value="1"/>
</dbReference>
<evidence type="ECO:0000259" key="2">
    <source>
        <dbReference type="Pfam" id="PF01636"/>
    </source>
</evidence>
<dbReference type="PANTHER" id="PTHR21064">
    <property type="entry name" value="AMINOGLYCOSIDE PHOSPHOTRANSFERASE DOMAIN-CONTAINING PROTEIN-RELATED"/>
    <property type="match status" value="1"/>
</dbReference>
<dbReference type="InterPro" id="IPR011009">
    <property type="entry name" value="Kinase-like_dom_sf"/>
</dbReference>
<dbReference type="EMBL" id="JAFVMG010000017">
    <property type="protein sequence ID" value="MBO1329286.1"/>
    <property type="molecule type" value="Genomic_DNA"/>
</dbReference>
<dbReference type="RefSeq" id="WP_207855152.1">
    <property type="nucleotide sequence ID" value="NZ_JAFVMG010000017.1"/>
</dbReference>
<feature type="domain" description="Aminoglycoside phosphotransferase" evidence="2">
    <location>
        <begin position="38"/>
        <end position="268"/>
    </location>
</feature>
<name>A0ABS3LPI4_9PROT</name>
<dbReference type="Gene3D" id="1.10.510.10">
    <property type="entry name" value="Transferase(Phosphotransferase) domain 1"/>
    <property type="match status" value="1"/>
</dbReference>
<proteinExistence type="inferred from homology"/>
<dbReference type="Proteomes" id="UP000664399">
    <property type="component" value="Unassembled WGS sequence"/>
</dbReference>
<dbReference type="Gene3D" id="3.30.200.70">
    <property type="match status" value="1"/>
</dbReference>